<reference evidence="6" key="1">
    <citation type="journal article" date="2020" name="Nat. Commun.">
        <title>Large-scale genome sequencing of mycorrhizal fungi provides insights into the early evolution of symbiotic traits.</title>
        <authorList>
            <person name="Miyauchi S."/>
            <person name="Kiss E."/>
            <person name="Kuo A."/>
            <person name="Drula E."/>
            <person name="Kohler A."/>
            <person name="Sanchez-Garcia M."/>
            <person name="Morin E."/>
            <person name="Andreopoulos B."/>
            <person name="Barry K.W."/>
            <person name="Bonito G."/>
            <person name="Buee M."/>
            <person name="Carver A."/>
            <person name="Chen C."/>
            <person name="Cichocki N."/>
            <person name="Clum A."/>
            <person name="Culley D."/>
            <person name="Crous P.W."/>
            <person name="Fauchery L."/>
            <person name="Girlanda M."/>
            <person name="Hayes R.D."/>
            <person name="Keri Z."/>
            <person name="LaButti K."/>
            <person name="Lipzen A."/>
            <person name="Lombard V."/>
            <person name="Magnuson J."/>
            <person name="Maillard F."/>
            <person name="Murat C."/>
            <person name="Nolan M."/>
            <person name="Ohm R.A."/>
            <person name="Pangilinan J."/>
            <person name="Pereira M.F."/>
            <person name="Perotto S."/>
            <person name="Peter M."/>
            <person name="Pfister S."/>
            <person name="Riley R."/>
            <person name="Sitrit Y."/>
            <person name="Stielow J.B."/>
            <person name="Szollosi G."/>
            <person name="Zifcakova L."/>
            <person name="Stursova M."/>
            <person name="Spatafora J.W."/>
            <person name="Tedersoo L."/>
            <person name="Vaario L.M."/>
            <person name="Yamada A."/>
            <person name="Yan M."/>
            <person name="Wang P."/>
            <person name="Xu J."/>
            <person name="Bruns T."/>
            <person name="Baldrian P."/>
            <person name="Vilgalys R."/>
            <person name="Dunand C."/>
            <person name="Henrissat B."/>
            <person name="Grigoriev I.V."/>
            <person name="Hibbett D."/>
            <person name="Nagy L.G."/>
            <person name="Martin F.M."/>
        </authorList>
    </citation>
    <scope>NUCLEOTIDE SEQUENCE</scope>
    <source>
        <strain evidence="6">UP504</strain>
    </source>
</reference>
<protein>
    <recommendedName>
        <fullName evidence="4">Prefoldin subunit 4</fullName>
    </recommendedName>
</protein>
<evidence type="ECO:0000256" key="1">
    <source>
        <dbReference type="ARBA" id="ARBA00008045"/>
    </source>
</evidence>
<dbReference type="GO" id="GO:0005737">
    <property type="term" value="C:cytoplasm"/>
    <property type="evidence" value="ECO:0007669"/>
    <property type="project" value="UniProtKB-ARBA"/>
</dbReference>
<keyword evidence="2 4" id="KW-0143">Chaperone</keyword>
<accession>A0A9P6DMN2</accession>
<evidence type="ECO:0000256" key="5">
    <source>
        <dbReference type="SAM" id="Coils"/>
    </source>
</evidence>
<dbReference type="PIRSF" id="PIRSF016477">
    <property type="entry name" value="Prefoldin_subunit_4"/>
    <property type="match status" value="1"/>
</dbReference>
<dbReference type="EMBL" id="MU129091">
    <property type="protein sequence ID" value="KAF9507082.1"/>
    <property type="molecule type" value="Genomic_DNA"/>
</dbReference>
<feature type="coiled-coil region" evidence="5">
    <location>
        <begin position="34"/>
        <end position="64"/>
    </location>
</feature>
<dbReference type="CDD" id="cd23165">
    <property type="entry name" value="Prefoldin_4"/>
    <property type="match status" value="1"/>
</dbReference>
<dbReference type="FunFam" id="1.10.287.370:FF:000005">
    <property type="entry name" value="Prefoldin subunit 4"/>
    <property type="match status" value="1"/>
</dbReference>
<evidence type="ECO:0000256" key="2">
    <source>
        <dbReference type="ARBA" id="ARBA00023186"/>
    </source>
</evidence>
<gene>
    <name evidence="6" type="ORF">BS47DRAFT_1489044</name>
</gene>
<evidence type="ECO:0000313" key="6">
    <source>
        <dbReference type="EMBL" id="KAF9507082.1"/>
    </source>
</evidence>
<evidence type="ECO:0000256" key="4">
    <source>
        <dbReference type="PIRNR" id="PIRNR016477"/>
    </source>
</evidence>
<sequence length="130" mass="14916">MRMLTPAEESEDAPEVNWEDQQRINSFSKFNTRSKDLEETLEKRKEEREALDDLSTELELADENQPVLYKVGETFLHVSVSKALTLLASHQITLEKDINGLQERLGECTTEMTNLKIVLYAKFGKAINLD</sequence>
<dbReference type="PANTHER" id="PTHR21100:SF9">
    <property type="entry name" value="PREFOLDIN SUBUNIT 4"/>
    <property type="match status" value="1"/>
</dbReference>
<dbReference type="AlphaFoldDB" id="A0A9P6DMN2"/>
<dbReference type="GO" id="GO:0016272">
    <property type="term" value="C:prefoldin complex"/>
    <property type="evidence" value="ECO:0007669"/>
    <property type="project" value="UniProtKB-UniRule"/>
</dbReference>
<dbReference type="Proteomes" id="UP000886523">
    <property type="component" value="Unassembled WGS sequence"/>
</dbReference>
<comment type="function">
    <text evidence="3 4">Binds specifically to cytosolic chaperonin (c-CPN) and transfers target proteins to it. Binds to nascent polypeptide chain and promotes folding in an environment in which there are many competing pathways for nonnative proteins.</text>
</comment>
<keyword evidence="7" id="KW-1185">Reference proteome</keyword>
<comment type="similarity">
    <text evidence="1 4">Belongs to the prefoldin subunit beta family.</text>
</comment>
<name>A0A9P6DMN2_9AGAM</name>
<proteinExistence type="inferred from homology"/>
<dbReference type="InterPro" id="IPR002777">
    <property type="entry name" value="PFD_beta-like"/>
</dbReference>
<dbReference type="GO" id="GO:0006457">
    <property type="term" value="P:protein folding"/>
    <property type="evidence" value="ECO:0007669"/>
    <property type="project" value="UniProtKB-UniRule"/>
</dbReference>
<evidence type="ECO:0000313" key="7">
    <source>
        <dbReference type="Proteomes" id="UP000886523"/>
    </source>
</evidence>
<evidence type="ECO:0000256" key="3">
    <source>
        <dbReference type="ARBA" id="ARBA00024667"/>
    </source>
</evidence>
<comment type="caution">
    <text evidence="6">The sequence shown here is derived from an EMBL/GenBank/DDBJ whole genome shotgun (WGS) entry which is preliminary data.</text>
</comment>
<dbReference type="PANTHER" id="PTHR21100">
    <property type="entry name" value="PREFOLDIN SUBUNIT 4"/>
    <property type="match status" value="1"/>
</dbReference>
<keyword evidence="5" id="KW-0175">Coiled coil</keyword>
<dbReference type="SUPFAM" id="SSF46579">
    <property type="entry name" value="Prefoldin"/>
    <property type="match status" value="1"/>
</dbReference>
<comment type="subunit">
    <text evidence="4">Heterohexamer of two PFD-alpha type and four PFD-beta type subunits.</text>
</comment>
<dbReference type="InterPro" id="IPR016661">
    <property type="entry name" value="PFDN4"/>
</dbReference>
<dbReference type="OrthoDB" id="10250441at2759"/>
<dbReference type="GO" id="GO:0051082">
    <property type="term" value="F:unfolded protein binding"/>
    <property type="evidence" value="ECO:0007669"/>
    <property type="project" value="InterPro"/>
</dbReference>
<organism evidence="6 7">
    <name type="scientific">Hydnum rufescens UP504</name>
    <dbReference type="NCBI Taxonomy" id="1448309"/>
    <lineage>
        <taxon>Eukaryota</taxon>
        <taxon>Fungi</taxon>
        <taxon>Dikarya</taxon>
        <taxon>Basidiomycota</taxon>
        <taxon>Agaricomycotina</taxon>
        <taxon>Agaricomycetes</taxon>
        <taxon>Cantharellales</taxon>
        <taxon>Hydnaceae</taxon>
        <taxon>Hydnum</taxon>
    </lineage>
</organism>
<dbReference type="Pfam" id="PF01920">
    <property type="entry name" value="Prefoldin_2"/>
    <property type="match status" value="1"/>
</dbReference>